<keyword evidence="3" id="KW-1185">Reference proteome</keyword>
<dbReference type="PANTHER" id="PTHR46504:SF2">
    <property type="entry name" value="TRNASE Z TRZ1"/>
    <property type="match status" value="1"/>
</dbReference>
<dbReference type="PANTHER" id="PTHR46504">
    <property type="entry name" value="TRNASE Z TRZ1"/>
    <property type="match status" value="1"/>
</dbReference>
<gene>
    <name evidence="2" type="ORF">ACERK3_17660</name>
</gene>
<dbReference type="Gene3D" id="3.60.15.10">
    <property type="entry name" value="Ribonuclease Z/Hydroxyacylglutathione hydrolase-like"/>
    <property type="match status" value="1"/>
</dbReference>
<name>A0ABV4UB16_9BACT</name>
<evidence type="ECO:0000313" key="2">
    <source>
        <dbReference type="EMBL" id="MFA9480104.1"/>
    </source>
</evidence>
<evidence type="ECO:0000313" key="3">
    <source>
        <dbReference type="Proteomes" id="UP001575105"/>
    </source>
</evidence>
<organism evidence="2 3">
    <name type="scientific">Natronomicrosphaera hydrolytica</name>
    <dbReference type="NCBI Taxonomy" id="3242702"/>
    <lineage>
        <taxon>Bacteria</taxon>
        <taxon>Pseudomonadati</taxon>
        <taxon>Planctomycetota</taxon>
        <taxon>Phycisphaerae</taxon>
        <taxon>Phycisphaerales</taxon>
        <taxon>Phycisphaeraceae</taxon>
        <taxon>Natronomicrosphaera</taxon>
    </lineage>
</organism>
<feature type="domain" description="Metallo-beta-lactamase" evidence="1">
    <location>
        <begin position="65"/>
        <end position="164"/>
    </location>
</feature>
<dbReference type="Proteomes" id="UP001575105">
    <property type="component" value="Unassembled WGS sequence"/>
</dbReference>
<dbReference type="InterPro" id="IPR036866">
    <property type="entry name" value="RibonucZ/Hydroxyglut_hydro"/>
</dbReference>
<dbReference type="Pfam" id="PF12706">
    <property type="entry name" value="Lactamase_B_2"/>
    <property type="match status" value="1"/>
</dbReference>
<sequence length="299" mass="33753">MPPTPEQPDANPAPTGHPVMAKLRLEPFRIQGLSVAGEHTIVQVPELELCFDMGLCPRETLVSKTIAISHGHIDHVAGLSYYLCQRQRMNLGPARLVCHPNLEAPLRDLVQASAALDAHQADVNITPLKHDDELHLHDALHLRAFETRHTVPSLGYVVYERRKRLRKEVAHLPFERLEALQARGEPVMERHNAPLLCYTGDTDWGPHFQRSDVQRAKVLITECTFLQASHREHARRGQHLHLDHIVSLLEMVQAKTVVLTHLPRQLPMDRVRRLLAHAIPARHRERVVVLMDPGGPAGP</sequence>
<evidence type="ECO:0000259" key="1">
    <source>
        <dbReference type="Pfam" id="PF12706"/>
    </source>
</evidence>
<protein>
    <submittedName>
        <fullName evidence="2">MBL fold metallo-hydrolase</fullName>
    </submittedName>
</protein>
<proteinExistence type="predicted"/>
<reference evidence="2 3" key="1">
    <citation type="submission" date="2024-08" db="EMBL/GenBank/DDBJ databases">
        <title>Whole-genome sequencing of halo(alkali)philic microorganisms from hypersaline lakes.</title>
        <authorList>
            <person name="Sorokin D.Y."/>
            <person name="Merkel A.Y."/>
            <person name="Messina E."/>
            <person name="Yakimov M."/>
        </authorList>
    </citation>
    <scope>NUCLEOTIDE SEQUENCE [LARGE SCALE GENOMIC DNA]</scope>
    <source>
        <strain evidence="2 3">AB-hyl4</strain>
    </source>
</reference>
<dbReference type="InterPro" id="IPR001279">
    <property type="entry name" value="Metallo-B-lactamas"/>
</dbReference>
<dbReference type="RefSeq" id="WP_425347029.1">
    <property type="nucleotide sequence ID" value="NZ_JBGUBD010000015.1"/>
</dbReference>
<dbReference type="SUPFAM" id="SSF56281">
    <property type="entry name" value="Metallo-hydrolase/oxidoreductase"/>
    <property type="match status" value="1"/>
</dbReference>
<accession>A0ABV4UB16</accession>
<dbReference type="EMBL" id="JBGUBD010000015">
    <property type="protein sequence ID" value="MFA9480104.1"/>
    <property type="molecule type" value="Genomic_DNA"/>
</dbReference>
<comment type="caution">
    <text evidence="2">The sequence shown here is derived from an EMBL/GenBank/DDBJ whole genome shotgun (WGS) entry which is preliminary data.</text>
</comment>